<feature type="chain" id="PRO_5015837400" description="Lipoprotein" evidence="2">
    <location>
        <begin position="26"/>
        <end position="184"/>
    </location>
</feature>
<evidence type="ECO:0000256" key="2">
    <source>
        <dbReference type="SAM" id="SignalP"/>
    </source>
</evidence>
<gene>
    <name evidence="3" type="ORF">C7431_103325</name>
</gene>
<evidence type="ECO:0008006" key="5">
    <source>
        <dbReference type="Google" id="ProtNLM"/>
    </source>
</evidence>
<dbReference type="OrthoDB" id="6607011at2"/>
<reference evidence="3 4" key="1">
    <citation type="submission" date="2018-05" db="EMBL/GenBank/DDBJ databases">
        <title>Genomic Encyclopedia of Type Strains, Phase IV (KMG-V): Genome sequencing to study the core and pangenomes of soil and plant-associated prokaryotes.</title>
        <authorList>
            <person name="Whitman W."/>
        </authorList>
    </citation>
    <scope>NUCLEOTIDE SEQUENCE [LARGE SCALE GENOMIC DNA]</scope>
    <source>
        <strain evidence="3 4">PNA 200-10</strain>
    </source>
</reference>
<dbReference type="PROSITE" id="PS51257">
    <property type="entry name" value="PROKAR_LIPOPROTEIN"/>
    <property type="match status" value="1"/>
</dbReference>
<evidence type="ECO:0000313" key="3">
    <source>
        <dbReference type="EMBL" id="PWK98557.1"/>
    </source>
</evidence>
<feature type="region of interest" description="Disordered" evidence="1">
    <location>
        <begin position="34"/>
        <end position="53"/>
    </location>
</feature>
<dbReference type="EMBL" id="QGHF01000003">
    <property type="protein sequence ID" value="PWK98557.1"/>
    <property type="molecule type" value="Genomic_DNA"/>
</dbReference>
<proteinExistence type="predicted"/>
<evidence type="ECO:0000313" key="4">
    <source>
        <dbReference type="Proteomes" id="UP000245981"/>
    </source>
</evidence>
<sequence>MSKKALNLSALVLATTLTGCSSFMSGIGQFGSINDGHPMPSDVKDQTTPEKRNQVSDAYGPIAIPAETVAMRLKEKFGFVSDGDVAAARNSGQGNAGWSASSISEGTSWSAEPGSYYRMSRNWAGNDRLTIEVRRTYKGTGVTGNKTGSFIVSTYISSDLKHITDAWTKRLFSQIHAAACGEAE</sequence>
<organism evidence="3 4">
    <name type="scientific">Pantoea allii</name>
    <dbReference type="NCBI Taxonomy" id="574096"/>
    <lineage>
        <taxon>Bacteria</taxon>
        <taxon>Pseudomonadati</taxon>
        <taxon>Pseudomonadota</taxon>
        <taxon>Gammaproteobacteria</taxon>
        <taxon>Enterobacterales</taxon>
        <taxon>Erwiniaceae</taxon>
        <taxon>Pantoea</taxon>
    </lineage>
</organism>
<dbReference type="Proteomes" id="UP000245981">
    <property type="component" value="Unassembled WGS sequence"/>
</dbReference>
<feature type="compositionally biased region" description="Basic and acidic residues" evidence="1">
    <location>
        <begin position="42"/>
        <end position="53"/>
    </location>
</feature>
<evidence type="ECO:0000256" key="1">
    <source>
        <dbReference type="SAM" id="MobiDB-lite"/>
    </source>
</evidence>
<name>A0A2V2BIN9_9GAMM</name>
<protein>
    <recommendedName>
        <fullName evidence="5">Lipoprotein</fullName>
    </recommendedName>
</protein>
<comment type="caution">
    <text evidence="3">The sequence shown here is derived from an EMBL/GenBank/DDBJ whole genome shotgun (WGS) entry which is preliminary data.</text>
</comment>
<dbReference type="AlphaFoldDB" id="A0A2V2BIN9"/>
<accession>A0A2V2BIN9</accession>
<feature type="region of interest" description="Disordered" evidence="1">
    <location>
        <begin position="91"/>
        <end position="110"/>
    </location>
</feature>
<dbReference type="RefSeq" id="WP_109716947.1">
    <property type="nucleotide sequence ID" value="NZ_QGHF01000003.1"/>
</dbReference>
<keyword evidence="2" id="KW-0732">Signal</keyword>
<feature type="signal peptide" evidence="2">
    <location>
        <begin position="1"/>
        <end position="25"/>
    </location>
</feature>